<reference evidence="3 4" key="1">
    <citation type="submission" date="2019-11" db="EMBL/GenBank/DDBJ databases">
        <title>Metabolism of dissolved organic matter in forest soils.</title>
        <authorList>
            <person name="Cyle K.T."/>
            <person name="Wilhelm R.C."/>
            <person name="Martinez C.E."/>
        </authorList>
    </citation>
    <scope>NUCLEOTIDE SEQUENCE [LARGE SCALE GENOMIC DNA]</scope>
    <source>
        <strain evidence="3 4">1N</strain>
    </source>
</reference>
<feature type="signal peptide" evidence="1">
    <location>
        <begin position="1"/>
        <end position="18"/>
    </location>
</feature>
<dbReference type="Gene3D" id="3.40.50.10610">
    <property type="entry name" value="ABC-type transport auxiliary lipoprotein component"/>
    <property type="match status" value="1"/>
</dbReference>
<feature type="chain" id="PRO_5046876137" description="ABC-type transport auxiliary lipoprotein component domain-containing protein" evidence="1">
    <location>
        <begin position="19"/>
        <end position="195"/>
    </location>
</feature>
<sequence>MSRYQTLFLTTIVLTVLAGCATSPASSFYTLSPVQAVGQPQRADPILIAIDPVTVPELVDRPQIVSRLDANRVSIDEFARWAEPLKRQISRVLAADLAQRIPGAIVSSYPQRVDENAYRVSVDVQSFDSSADGTVMLAVIWSVRQPKRGERISGQTVVHEPVNGPGYDALVAAHSRALASVAGDVAVAARSAMRP</sequence>
<gene>
    <name evidence="3" type="ORF">GNZ12_17280</name>
</gene>
<keyword evidence="1" id="KW-0732">Signal</keyword>
<dbReference type="PROSITE" id="PS51257">
    <property type="entry name" value="PROKAR_LIPOPROTEIN"/>
    <property type="match status" value="1"/>
</dbReference>
<dbReference type="EMBL" id="WOEY01000066">
    <property type="protein sequence ID" value="NPT43034.1"/>
    <property type="molecule type" value="Genomic_DNA"/>
</dbReference>
<dbReference type="InterPro" id="IPR005586">
    <property type="entry name" value="ABC_trans_aux"/>
</dbReference>
<comment type="caution">
    <text evidence="3">The sequence shown here is derived from an EMBL/GenBank/DDBJ whole genome shotgun (WGS) entry which is preliminary data.</text>
</comment>
<keyword evidence="4" id="KW-1185">Reference proteome</keyword>
<dbReference type="Pfam" id="PF03886">
    <property type="entry name" value="ABC_trans_aux"/>
    <property type="match status" value="1"/>
</dbReference>
<accession>A0ABX2BQT5</accession>
<dbReference type="SUPFAM" id="SSF159594">
    <property type="entry name" value="XCC0632-like"/>
    <property type="match status" value="1"/>
</dbReference>
<proteinExistence type="predicted"/>
<dbReference type="Proteomes" id="UP000652198">
    <property type="component" value="Unassembled WGS sequence"/>
</dbReference>
<evidence type="ECO:0000259" key="2">
    <source>
        <dbReference type="Pfam" id="PF03886"/>
    </source>
</evidence>
<evidence type="ECO:0000256" key="1">
    <source>
        <dbReference type="SAM" id="SignalP"/>
    </source>
</evidence>
<name>A0ABX2BQT5_9BURK</name>
<evidence type="ECO:0000313" key="3">
    <source>
        <dbReference type="EMBL" id="NPT43034.1"/>
    </source>
</evidence>
<feature type="domain" description="ABC-type transport auxiliary lipoprotein component" evidence="2">
    <location>
        <begin position="29"/>
        <end position="186"/>
    </location>
</feature>
<organism evidence="3 4">
    <name type="scientific">Paraburkholderia solitsugae</name>
    <dbReference type="NCBI Taxonomy" id="2675748"/>
    <lineage>
        <taxon>Bacteria</taxon>
        <taxon>Pseudomonadati</taxon>
        <taxon>Pseudomonadota</taxon>
        <taxon>Betaproteobacteria</taxon>
        <taxon>Burkholderiales</taxon>
        <taxon>Burkholderiaceae</taxon>
        <taxon>Paraburkholderia</taxon>
    </lineage>
</organism>
<protein>
    <recommendedName>
        <fullName evidence="2">ABC-type transport auxiliary lipoprotein component domain-containing protein</fullName>
    </recommendedName>
</protein>
<evidence type="ECO:0000313" key="4">
    <source>
        <dbReference type="Proteomes" id="UP000652198"/>
    </source>
</evidence>
<dbReference type="RefSeq" id="WP_172311868.1">
    <property type="nucleotide sequence ID" value="NZ_WOEY01000066.1"/>
</dbReference>